<keyword evidence="5" id="KW-0812">Transmembrane</keyword>
<name>A0A454Y5X4_PRIPA</name>
<protein>
    <submittedName>
        <fullName evidence="12">Uncharacterized protein</fullName>
    </submittedName>
</protein>
<comment type="similarity">
    <text evidence="2">Belongs to the TMEM38 family.</text>
</comment>
<dbReference type="AlphaFoldDB" id="A0A454Y5X4"/>
<evidence type="ECO:0000256" key="1">
    <source>
        <dbReference type="ARBA" id="ARBA00004127"/>
    </source>
</evidence>
<evidence type="ECO:0000256" key="6">
    <source>
        <dbReference type="ARBA" id="ARBA00022826"/>
    </source>
</evidence>
<dbReference type="Pfam" id="PF05197">
    <property type="entry name" value="TRIC"/>
    <property type="match status" value="1"/>
</dbReference>
<reference evidence="12" key="2">
    <citation type="submission" date="2022-06" db="UniProtKB">
        <authorList>
            <consortium name="EnsemblMetazoa"/>
        </authorList>
    </citation>
    <scope>IDENTIFICATION</scope>
    <source>
        <strain evidence="12">PS312</strain>
    </source>
</reference>
<evidence type="ECO:0000256" key="10">
    <source>
        <dbReference type="ARBA" id="ARBA00023136"/>
    </source>
</evidence>
<keyword evidence="9" id="KW-0406">Ion transport</keyword>
<evidence type="ECO:0000313" key="13">
    <source>
        <dbReference type="Proteomes" id="UP000005239"/>
    </source>
</evidence>
<accession>A0A8R1YML4</accession>
<sequence length="392" mass="42828">MFAEWGHLLEKVVVDCTVPLDVAHYILMALSVREETGPSFALLHPFASWFCTLLVSFSGTFLTNFLLGDSLLVPLMSKSDIMLFTVIWYHVSILDSFAGIFNWKPVKNVICVAKEFQRNHKIMLGVHSGATKFVDHTLLQVLVGCTKGNGSGVVKIVQQFVYGKWVPTENELLKPSTTTKATILTAILYASSHISHEVAYLCGAVVLVGSKVLSLAGVSKSPLDQPYDRLRFTVIEAPRMLESLIFGSSEVAAEQKPLIEEAVTLSSEVLQAEKEKKTEESVASSVPPLASSASVAPWTLEEWQRKVAESLEEIAEMGRSNQIGIGKVNRAVCDLDEGKTETASVQTQILAELKELKGLILAHPPNPPRSPNPSLDSTVILNAPEDTVDEDD</sequence>
<dbReference type="Proteomes" id="UP000005239">
    <property type="component" value="Unassembled WGS sequence"/>
</dbReference>
<dbReference type="EnsemblMetazoa" id="PPA33996.1">
    <property type="protein sequence ID" value="PPA33996.1"/>
    <property type="gene ID" value="WBGene00272365"/>
</dbReference>
<proteinExistence type="inferred from homology"/>
<evidence type="ECO:0000256" key="2">
    <source>
        <dbReference type="ARBA" id="ARBA00005766"/>
    </source>
</evidence>
<dbReference type="GO" id="GO:0016020">
    <property type="term" value="C:membrane"/>
    <property type="evidence" value="ECO:0007669"/>
    <property type="project" value="InterPro"/>
</dbReference>
<accession>A0A454Y5X4</accession>
<evidence type="ECO:0000256" key="9">
    <source>
        <dbReference type="ARBA" id="ARBA00023065"/>
    </source>
</evidence>
<evidence type="ECO:0000256" key="3">
    <source>
        <dbReference type="ARBA" id="ARBA00022448"/>
    </source>
</evidence>
<evidence type="ECO:0000256" key="8">
    <source>
        <dbReference type="ARBA" id="ARBA00022989"/>
    </source>
</evidence>
<evidence type="ECO:0000256" key="4">
    <source>
        <dbReference type="ARBA" id="ARBA00022538"/>
    </source>
</evidence>
<dbReference type="PANTHER" id="PTHR12454">
    <property type="entry name" value="TRIMERIC INTRACELLULAR CATION CHANNEL"/>
    <property type="match status" value="1"/>
</dbReference>
<dbReference type="GO" id="GO:0042802">
    <property type="term" value="F:identical protein binding"/>
    <property type="evidence" value="ECO:0007669"/>
    <property type="project" value="InterPro"/>
</dbReference>
<dbReference type="InterPro" id="IPR007866">
    <property type="entry name" value="TRIC_channel"/>
</dbReference>
<evidence type="ECO:0000256" key="11">
    <source>
        <dbReference type="ARBA" id="ARBA00023303"/>
    </source>
</evidence>
<keyword evidence="8" id="KW-1133">Transmembrane helix</keyword>
<dbReference type="GO" id="GO:0012505">
    <property type="term" value="C:endomembrane system"/>
    <property type="evidence" value="ECO:0007669"/>
    <property type="project" value="UniProtKB-SubCell"/>
</dbReference>
<reference evidence="13" key="1">
    <citation type="journal article" date="2008" name="Nat. Genet.">
        <title>The Pristionchus pacificus genome provides a unique perspective on nematode lifestyle and parasitism.</title>
        <authorList>
            <person name="Dieterich C."/>
            <person name="Clifton S.W."/>
            <person name="Schuster L.N."/>
            <person name="Chinwalla A."/>
            <person name="Delehaunty K."/>
            <person name="Dinkelacker I."/>
            <person name="Fulton L."/>
            <person name="Fulton R."/>
            <person name="Godfrey J."/>
            <person name="Minx P."/>
            <person name="Mitreva M."/>
            <person name="Roeseler W."/>
            <person name="Tian H."/>
            <person name="Witte H."/>
            <person name="Yang S.P."/>
            <person name="Wilson R.K."/>
            <person name="Sommer R.J."/>
        </authorList>
    </citation>
    <scope>NUCLEOTIDE SEQUENCE [LARGE SCALE GENOMIC DNA]</scope>
    <source>
        <strain evidence="13">PS312</strain>
    </source>
</reference>
<comment type="subcellular location">
    <subcellularLocation>
        <location evidence="1">Endomembrane system</location>
        <topology evidence="1">Multi-pass membrane protein</topology>
    </subcellularLocation>
</comment>
<dbReference type="OrthoDB" id="195817at2759"/>
<keyword evidence="7" id="KW-0630">Potassium</keyword>
<evidence type="ECO:0000313" key="12">
    <source>
        <dbReference type="EnsemblMetazoa" id="PPA33996.1"/>
    </source>
</evidence>
<organism evidence="12 13">
    <name type="scientific">Pristionchus pacificus</name>
    <name type="common">Parasitic nematode worm</name>
    <dbReference type="NCBI Taxonomy" id="54126"/>
    <lineage>
        <taxon>Eukaryota</taxon>
        <taxon>Metazoa</taxon>
        <taxon>Ecdysozoa</taxon>
        <taxon>Nematoda</taxon>
        <taxon>Chromadorea</taxon>
        <taxon>Rhabditida</taxon>
        <taxon>Rhabditina</taxon>
        <taxon>Diplogasteromorpha</taxon>
        <taxon>Diplogasteroidea</taxon>
        <taxon>Neodiplogasteridae</taxon>
        <taxon>Pristionchus</taxon>
    </lineage>
</organism>
<keyword evidence="3" id="KW-0813">Transport</keyword>
<keyword evidence="13" id="KW-1185">Reference proteome</keyword>
<dbReference type="GO" id="GO:0005267">
    <property type="term" value="F:potassium channel activity"/>
    <property type="evidence" value="ECO:0007669"/>
    <property type="project" value="UniProtKB-KW"/>
</dbReference>
<evidence type="ECO:0000256" key="7">
    <source>
        <dbReference type="ARBA" id="ARBA00022958"/>
    </source>
</evidence>
<keyword evidence="6" id="KW-0631">Potassium channel</keyword>
<gene>
    <name evidence="12" type="primary">WBGene00272365</name>
</gene>
<dbReference type="PANTHER" id="PTHR12454:SF11">
    <property type="entry name" value="GH25683P"/>
    <property type="match status" value="1"/>
</dbReference>
<evidence type="ECO:0000256" key="5">
    <source>
        <dbReference type="ARBA" id="ARBA00022692"/>
    </source>
</evidence>
<keyword evidence="11" id="KW-0407">Ion channel</keyword>
<keyword evidence="10" id="KW-0472">Membrane</keyword>
<keyword evidence="4" id="KW-0633">Potassium transport</keyword>